<reference evidence="1" key="1">
    <citation type="journal article" date="2023" name="Int. J. Syst. Evol. Microbiol.">
        <title>&lt;i&gt;Shewanella septentrionalis&lt;/i&gt; sp. nov. and &lt;i&gt;Shewanella holmiensis&lt;/i&gt; sp. nov., isolated from Baltic Sea water and sediments.</title>
        <authorList>
            <person name="Martin-Rodriguez A.J."/>
            <person name="Thorell K."/>
            <person name="Joffre E."/>
            <person name="Jensie-Markopoulos S."/>
            <person name="Moore E.R.B."/>
            <person name="Sjoling A."/>
        </authorList>
    </citation>
    <scope>NUCLEOTIDE SEQUENCE</scope>
    <source>
        <strain evidence="1">SP1S2-7</strain>
    </source>
</reference>
<dbReference type="SUPFAM" id="SSF101744">
    <property type="entry name" value="Rof/RNase P subunit-like"/>
    <property type="match status" value="1"/>
</dbReference>
<dbReference type="Pfam" id="PF07073">
    <property type="entry name" value="ROF"/>
    <property type="match status" value="1"/>
</dbReference>
<dbReference type="RefSeq" id="WP_261296733.1">
    <property type="nucleotide sequence ID" value="NZ_JAMTCD010000001.1"/>
</dbReference>
<dbReference type="InterPro" id="IPR023534">
    <property type="entry name" value="Rof/RNase_P-like"/>
</dbReference>
<accession>A0A9X2WJF1</accession>
<dbReference type="EMBL" id="JAMTCD010000001">
    <property type="protein sequence ID" value="MCT7940270.1"/>
    <property type="molecule type" value="Genomic_DNA"/>
</dbReference>
<dbReference type="AlphaFoldDB" id="A0A9X2WJF1"/>
<keyword evidence="2" id="KW-1185">Reference proteome</keyword>
<name>A0A9X2WJF1_9GAMM</name>
<dbReference type="Gene3D" id="2.30.30.400">
    <property type="entry name" value="Rof-like"/>
    <property type="match status" value="1"/>
</dbReference>
<dbReference type="Proteomes" id="UP001155546">
    <property type="component" value="Unassembled WGS sequence"/>
</dbReference>
<sequence length="86" mass="9738">MSKILACHLYDYIEVICLYRYSVLITLINGQQINGVFNTTGFTATPIKQEVIYGKQINGVDIEVILTDIKSIKVLNENAQFSIVHF</sequence>
<gene>
    <name evidence="1" type="ORF">NE535_00450</name>
</gene>
<proteinExistence type="predicted"/>
<organism evidence="1 2">
    <name type="scientific">Shewanella holmiensis</name>
    <dbReference type="NCBI Taxonomy" id="2952222"/>
    <lineage>
        <taxon>Bacteria</taxon>
        <taxon>Pseudomonadati</taxon>
        <taxon>Pseudomonadota</taxon>
        <taxon>Gammaproteobacteria</taxon>
        <taxon>Alteromonadales</taxon>
        <taxon>Shewanellaceae</taxon>
        <taxon>Shewanella</taxon>
    </lineage>
</organism>
<evidence type="ECO:0000313" key="1">
    <source>
        <dbReference type="EMBL" id="MCT7940270.1"/>
    </source>
</evidence>
<dbReference type="InterPro" id="IPR009778">
    <property type="entry name" value="ROF"/>
</dbReference>
<evidence type="ECO:0000313" key="2">
    <source>
        <dbReference type="Proteomes" id="UP001155546"/>
    </source>
</evidence>
<comment type="caution">
    <text evidence="1">The sequence shown here is derived from an EMBL/GenBank/DDBJ whole genome shotgun (WGS) entry which is preliminary data.</text>
</comment>
<dbReference type="InterPro" id="IPR038626">
    <property type="entry name" value="Rof-like_sf"/>
</dbReference>
<protein>
    <submittedName>
        <fullName evidence="1">Rho-binding antiterminator</fullName>
    </submittedName>
</protein>